<dbReference type="RefSeq" id="XP_003580600.1">
    <property type="nucleotide sequence ID" value="XM_003580552.4"/>
</dbReference>
<dbReference type="InterPro" id="IPR039280">
    <property type="entry name" value="VUP"/>
</dbReference>
<evidence type="ECO:0000313" key="4">
    <source>
        <dbReference type="Proteomes" id="UP000008810"/>
    </source>
</evidence>
<dbReference type="eggNOG" id="ENOG502SYKD">
    <property type="taxonomic scope" value="Eukaryota"/>
</dbReference>
<dbReference type="GeneID" id="100830482"/>
<reference evidence="3" key="3">
    <citation type="submission" date="2018-08" db="UniProtKB">
        <authorList>
            <consortium name="EnsemblPlants"/>
        </authorList>
    </citation>
    <scope>IDENTIFICATION</scope>
    <source>
        <strain evidence="3">cv. Bd21</strain>
    </source>
</reference>
<gene>
    <name evidence="3" type="primary">LOC100830482</name>
    <name evidence="2" type="ORF">BRADI_5g22590v3</name>
</gene>
<protein>
    <submittedName>
        <fullName evidence="2 3">Uncharacterized protein</fullName>
    </submittedName>
</protein>
<dbReference type="AlphaFoldDB" id="I1J242"/>
<accession>I1J242</accession>
<dbReference type="Proteomes" id="UP000008810">
    <property type="component" value="Chromosome 5"/>
</dbReference>
<feature type="region of interest" description="Disordered" evidence="1">
    <location>
        <begin position="1"/>
        <end position="27"/>
    </location>
</feature>
<dbReference type="GO" id="GO:0010089">
    <property type="term" value="P:xylem development"/>
    <property type="evidence" value="ECO:0007669"/>
    <property type="project" value="InterPro"/>
</dbReference>
<sequence length="191" mass="20392">MENTTTSHSSCISQRAAEEEATASMSAGESSWAMHFAGFLASSSAPHSNQEQVDRQGGALSDSSFSSGFSSSFDSLGDEDDDDSFITSDLMCEDDDDDSLQDTACSSAAGPKVITSMNDMYMKSMVTMGTKEINNAQLAKYFLDASSRQQATGAVQGVDADCNTKQPYDCNDLRKKGLCLVPLSMLIDYLG</sequence>
<dbReference type="KEGG" id="bdi:100830482"/>
<dbReference type="HOGENOM" id="CLU_1484073_0_0_1"/>
<dbReference type="PANTHER" id="PTHR33974">
    <property type="entry name" value="VASCULAR-RELATED UNKNOWN PROTEIN 1-RELATED"/>
    <property type="match status" value="1"/>
</dbReference>
<dbReference type="OMA" id="WALHIAN"/>
<dbReference type="OrthoDB" id="779856at2759"/>
<dbReference type="Gramene" id="KQJ84757">
    <property type="protein sequence ID" value="KQJ84757"/>
    <property type="gene ID" value="BRADI_5g22590v3"/>
</dbReference>
<reference evidence="2" key="2">
    <citation type="submission" date="2017-06" db="EMBL/GenBank/DDBJ databases">
        <title>WGS assembly of Brachypodium distachyon.</title>
        <authorList>
            <consortium name="The International Brachypodium Initiative"/>
            <person name="Lucas S."/>
            <person name="Harmon-Smith M."/>
            <person name="Lail K."/>
            <person name="Tice H."/>
            <person name="Grimwood J."/>
            <person name="Bruce D."/>
            <person name="Barry K."/>
            <person name="Shu S."/>
            <person name="Lindquist E."/>
            <person name="Wang M."/>
            <person name="Pitluck S."/>
            <person name="Vogel J.P."/>
            <person name="Garvin D.F."/>
            <person name="Mockler T.C."/>
            <person name="Schmutz J."/>
            <person name="Rokhsar D."/>
            <person name="Bevan M.W."/>
        </authorList>
    </citation>
    <scope>NUCLEOTIDE SEQUENCE</scope>
    <source>
        <strain evidence="2">Bd21</strain>
    </source>
</reference>
<dbReference type="EnsemblPlants" id="KQJ84757">
    <property type="protein sequence ID" value="KQJ84757"/>
    <property type="gene ID" value="BRADI_5g22590v3"/>
</dbReference>
<reference evidence="2 3" key="1">
    <citation type="journal article" date="2010" name="Nature">
        <title>Genome sequencing and analysis of the model grass Brachypodium distachyon.</title>
        <authorList>
            <consortium name="International Brachypodium Initiative"/>
        </authorList>
    </citation>
    <scope>NUCLEOTIDE SEQUENCE [LARGE SCALE GENOMIC DNA]</scope>
    <source>
        <strain evidence="2">Bd21</strain>
        <strain evidence="3">cv. Bd21</strain>
    </source>
</reference>
<evidence type="ECO:0000256" key="1">
    <source>
        <dbReference type="SAM" id="MobiDB-lite"/>
    </source>
</evidence>
<keyword evidence="4" id="KW-1185">Reference proteome</keyword>
<feature type="region of interest" description="Disordered" evidence="1">
    <location>
        <begin position="43"/>
        <end position="66"/>
    </location>
</feature>
<proteinExistence type="predicted"/>
<dbReference type="PANTHER" id="PTHR33974:SF23">
    <property type="entry name" value="OS04G0627300 PROTEIN"/>
    <property type="match status" value="1"/>
</dbReference>
<dbReference type="EMBL" id="CM000884">
    <property type="protein sequence ID" value="KQJ84757.1"/>
    <property type="molecule type" value="Genomic_DNA"/>
</dbReference>
<organism evidence="2">
    <name type="scientific">Brachypodium distachyon</name>
    <name type="common">Purple false brome</name>
    <name type="synonym">Trachynia distachya</name>
    <dbReference type="NCBI Taxonomy" id="15368"/>
    <lineage>
        <taxon>Eukaryota</taxon>
        <taxon>Viridiplantae</taxon>
        <taxon>Streptophyta</taxon>
        <taxon>Embryophyta</taxon>
        <taxon>Tracheophyta</taxon>
        <taxon>Spermatophyta</taxon>
        <taxon>Magnoliopsida</taxon>
        <taxon>Liliopsida</taxon>
        <taxon>Poales</taxon>
        <taxon>Poaceae</taxon>
        <taxon>BOP clade</taxon>
        <taxon>Pooideae</taxon>
        <taxon>Stipodae</taxon>
        <taxon>Brachypodieae</taxon>
        <taxon>Brachypodium</taxon>
    </lineage>
</organism>
<feature type="compositionally biased region" description="Polar residues" evidence="1">
    <location>
        <begin position="1"/>
        <end position="13"/>
    </location>
</feature>
<evidence type="ECO:0000313" key="2">
    <source>
        <dbReference type="EMBL" id="KQJ84757.1"/>
    </source>
</evidence>
<name>I1J242_BRADI</name>
<evidence type="ECO:0000313" key="3">
    <source>
        <dbReference type="EnsemblPlants" id="KQJ84757"/>
    </source>
</evidence>